<protein>
    <submittedName>
        <fullName evidence="3">CubicO group peptidase (Beta-lactamase class C family)</fullName>
    </submittedName>
</protein>
<dbReference type="AlphaFoldDB" id="A0A846MYF2"/>
<feature type="chain" id="PRO_5032399431" evidence="1">
    <location>
        <begin position="22"/>
        <end position="523"/>
    </location>
</feature>
<gene>
    <name evidence="3" type="ORF">FHS83_001966</name>
</gene>
<dbReference type="Pfam" id="PF00144">
    <property type="entry name" value="Beta-lactamase"/>
    <property type="match status" value="1"/>
</dbReference>
<dbReference type="InterPro" id="IPR050491">
    <property type="entry name" value="AmpC-like"/>
</dbReference>
<reference evidence="3 4" key="1">
    <citation type="submission" date="2020-03" db="EMBL/GenBank/DDBJ databases">
        <title>Genomic Encyclopedia of Type Strains, Phase IV (KMG-IV): sequencing the most valuable type-strain genomes for metagenomic binning, comparative biology and taxonomic classification.</title>
        <authorList>
            <person name="Goeker M."/>
        </authorList>
    </citation>
    <scope>NUCLEOTIDE SEQUENCE [LARGE SCALE GENOMIC DNA]</scope>
    <source>
        <strain evidence="3 4">DSM 19867</strain>
    </source>
</reference>
<feature type="signal peptide" evidence="1">
    <location>
        <begin position="1"/>
        <end position="21"/>
    </location>
</feature>
<dbReference type="Gene3D" id="3.40.710.10">
    <property type="entry name" value="DD-peptidase/beta-lactamase superfamily"/>
    <property type="match status" value="1"/>
</dbReference>
<dbReference type="RefSeq" id="WP_167082803.1">
    <property type="nucleotide sequence ID" value="NZ_BAAADC010000001.1"/>
</dbReference>
<keyword evidence="4" id="KW-1185">Reference proteome</keyword>
<evidence type="ECO:0000313" key="3">
    <source>
        <dbReference type="EMBL" id="NIK88648.1"/>
    </source>
</evidence>
<dbReference type="SUPFAM" id="SSF56601">
    <property type="entry name" value="beta-lactamase/transpeptidase-like"/>
    <property type="match status" value="1"/>
</dbReference>
<sequence>MRTRISIFAFALLSIAGPSLADDSLPPGLPALAPRTECAPLSDNAGGGANADSRAIASHIMPALTGSATKAQSIDERLQQMKLAGVSVAVIRGGKLAWSKGWGYRDISSCAPVTPETRFQAASMSKTIAAVLAMRQVEQGHIKLDENINRALTRWHLPEDARFAPGFVTLRQILRHTAGLGTPGFTGYQPGTPVPTLLQILDGTSPANTPAVRLEAKPGEAFNYSGGGYMIVQAALEDTTHKPYAVLAEEDLLKPLGMTHSSYAQPPGAAEKVNIAAGHHLGRPFVDKYNTYPEFAAAGLWTTPSDMARFLIDVRAAAAGEQGHRLKPETVKEMLVNGPGDWGLGFAFFGETKDKLFGHMGGNWGFLCWMLIDPKSGDGIVIMSNGERGLTMASDILRATSKYYGWANFKSRPLMQALASKPLFVRGSMNDWASKDELKPVGKGLWQADVALKEGDNEFNLASSDGEINLGAIIGGTDTITDKELALTSDGDTLHIHAKKAGTYRIHLKAEDTGAASISATGG</sequence>
<name>A0A846MYF2_9PROT</name>
<evidence type="ECO:0000256" key="1">
    <source>
        <dbReference type="SAM" id="SignalP"/>
    </source>
</evidence>
<evidence type="ECO:0000259" key="2">
    <source>
        <dbReference type="Pfam" id="PF00144"/>
    </source>
</evidence>
<comment type="caution">
    <text evidence="3">The sequence shown here is derived from an EMBL/GenBank/DDBJ whole genome shotgun (WGS) entry which is preliminary data.</text>
</comment>
<accession>A0A846MYF2</accession>
<dbReference type="InterPro" id="IPR001466">
    <property type="entry name" value="Beta-lactam-related"/>
</dbReference>
<dbReference type="EMBL" id="JAASRM010000001">
    <property type="protein sequence ID" value="NIK88648.1"/>
    <property type="molecule type" value="Genomic_DNA"/>
</dbReference>
<organism evidence="3 4">
    <name type="scientific">Rhizomicrobium palustre</name>
    <dbReference type="NCBI Taxonomy" id="189966"/>
    <lineage>
        <taxon>Bacteria</taxon>
        <taxon>Pseudomonadati</taxon>
        <taxon>Pseudomonadota</taxon>
        <taxon>Alphaproteobacteria</taxon>
        <taxon>Micropepsales</taxon>
        <taxon>Micropepsaceae</taxon>
        <taxon>Rhizomicrobium</taxon>
    </lineage>
</organism>
<dbReference type="Proteomes" id="UP000570514">
    <property type="component" value="Unassembled WGS sequence"/>
</dbReference>
<keyword evidence="1" id="KW-0732">Signal</keyword>
<proteinExistence type="predicted"/>
<dbReference type="PANTHER" id="PTHR46825">
    <property type="entry name" value="D-ALANYL-D-ALANINE-CARBOXYPEPTIDASE/ENDOPEPTIDASE AMPH"/>
    <property type="match status" value="1"/>
</dbReference>
<evidence type="ECO:0000313" key="4">
    <source>
        <dbReference type="Proteomes" id="UP000570514"/>
    </source>
</evidence>
<dbReference type="InterPro" id="IPR012338">
    <property type="entry name" value="Beta-lactam/transpept-like"/>
</dbReference>
<feature type="domain" description="Beta-lactamase-related" evidence="2">
    <location>
        <begin position="73"/>
        <end position="390"/>
    </location>
</feature>
<dbReference type="PANTHER" id="PTHR46825:SF12">
    <property type="entry name" value="PENICILLIN-BINDING PROTEIN 4"/>
    <property type="match status" value="1"/>
</dbReference>